<dbReference type="InterPro" id="IPR006598">
    <property type="entry name" value="CAP10"/>
</dbReference>
<dbReference type="Proteomes" id="UP001642482">
    <property type="component" value="Unassembled WGS sequence"/>
</dbReference>
<evidence type="ECO:0000259" key="2">
    <source>
        <dbReference type="SMART" id="SM00672"/>
    </source>
</evidence>
<evidence type="ECO:0000256" key="1">
    <source>
        <dbReference type="SAM" id="MobiDB-lite"/>
    </source>
</evidence>
<accession>A0ABP0B3T5</accession>
<name>A0ABP0B3T5_9PEZI</name>
<dbReference type="Pfam" id="PF05686">
    <property type="entry name" value="Glyco_transf_90"/>
    <property type="match status" value="1"/>
</dbReference>
<dbReference type="PANTHER" id="PTHR12203:SF22">
    <property type="entry name" value="CAPSULE ASSOCIATED PROTEIN"/>
    <property type="match status" value="1"/>
</dbReference>
<dbReference type="EMBL" id="CAWUHD010000013">
    <property type="protein sequence ID" value="CAK7214142.1"/>
    <property type="molecule type" value="Genomic_DNA"/>
</dbReference>
<evidence type="ECO:0000313" key="3">
    <source>
        <dbReference type="EMBL" id="CAK7214142.1"/>
    </source>
</evidence>
<keyword evidence="4" id="KW-1185">Reference proteome</keyword>
<dbReference type="InterPro" id="IPR051091">
    <property type="entry name" value="O-Glucosyltr/Glycosyltrsf_90"/>
</dbReference>
<reference evidence="3 4" key="1">
    <citation type="submission" date="2024-01" db="EMBL/GenBank/DDBJ databases">
        <authorList>
            <person name="Allen C."/>
            <person name="Tagirdzhanova G."/>
        </authorList>
    </citation>
    <scope>NUCLEOTIDE SEQUENCE [LARGE SCALE GENOMIC DNA]</scope>
</reference>
<organism evidence="3 4">
    <name type="scientific">Sporothrix eucalyptigena</name>
    <dbReference type="NCBI Taxonomy" id="1812306"/>
    <lineage>
        <taxon>Eukaryota</taxon>
        <taxon>Fungi</taxon>
        <taxon>Dikarya</taxon>
        <taxon>Ascomycota</taxon>
        <taxon>Pezizomycotina</taxon>
        <taxon>Sordariomycetes</taxon>
        <taxon>Sordariomycetidae</taxon>
        <taxon>Ophiostomatales</taxon>
        <taxon>Ophiostomataceae</taxon>
        <taxon>Sporothrix</taxon>
    </lineage>
</organism>
<gene>
    <name evidence="3" type="ORF">SEUCBS140593_002083</name>
</gene>
<protein>
    <recommendedName>
        <fullName evidence="2">Glycosyl transferase CAP10 domain-containing protein</fullName>
    </recommendedName>
</protein>
<feature type="domain" description="Glycosyl transferase CAP10" evidence="2">
    <location>
        <begin position="329"/>
        <end position="635"/>
    </location>
</feature>
<comment type="caution">
    <text evidence="3">The sequence shown here is derived from an EMBL/GenBank/DDBJ whole genome shotgun (WGS) entry which is preliminary data.</text>
</comment>
<dbReference type="PANTHER" id="PTHR12203">
    <property type="entry name" value="KDEL LYS-ASP-GLU-LEU CONTAINING - RELATED"/>
    <property type="match status" value="1"/>
</dbReference>
<evidence type="ECO:0000313" key="4">
    <source>
        <dbReference type="Proteomes" id="UP001642482"/>
    </source>
</evidence>
<sequence length="672" mass="77888">MLIPVRAPRRPSFIVRYMAPACVLLLLAYSFSLPSKLRMAVTAAQLQEQHRLHYHTSAEVHQMQTPVGQKEDTVHTVPTTSPETEAEHPIEYLIREANQTFTDLLSQETHSLKEAASAYRKRRGRHPPPLFDRWHKFATERNAVIVESFWDQIYDDLHPFWALPPKLIQREAREFDMTIKIRRGHAMTNSQWFWTQLWLDLLQTIESELPDMDLALNAMDEPRVVVPWEAMANYAVEADRTKGFPKIEEVLTSFQTLLWTSNDKEEDKKEEDRWTTSGSFWDIVRRGCAPQSATRQNEPRPLSKGKKPPLDEKYTTPHMYRGFVSNSSLASDLCHQPDLQQLNGIFIEPLSIKSTNVLLPIFGGSKLSVNNDILLPAPMYWSNEERFAAPPDTTSWRQKKDRAVWRGVATGGHNRESNWKGFQRHRFVTMNDADLLDKAENDTTGAPNFVLPAKSYHVRAQEEGRLGGWVAEWSDCGFVDLMCDEDTRPHIKTKEGEDEPPRDKNCSYVDPYFTLRDGIPLQKQFLSKYLPDIDGNSFSGRYLAFLKSSSLPIKATIWKEWHDARLVTWKHFVPMDNRYGDWFGIMDFFLGNGNVAAEKIAKAGKEWAERVLRREDMQVYVLRLLLEYARVLDEKRELLGWVEDLIQENSLVEDVEMGSWEMFDAELRDVRR</sequence>
<feature type="region of interest" description="Disordered" evidence="1">
    <location>
        <begin position="290"/>
        <end position="312"/>
    </location>
</feature>
<proteinExistence type="predicted"/>
<dbReference type="SMART" id="SM00672">
    <property type="entry name" value="CAP10"/>
    <property type="match status" value="1"/>
</dbReference>